<evidence type="ECO:0000256" key="2">
    <source>
        <dbReference type="ARBA" id="ARBA00023315"/>
    </source>
</evidence>
<feature type="domain" description="N-acetyltransferase" evidence="3">
    <location>
        <begin position="3"/>
        <end position="147"/>
    </location>
</feature>
<evidence type="ECO:0000313" key="4">
    <source>
        <dbReference type="EMBL" id="CAB4597694.1"/>
    </source>
</evidence>
<protein>
    <submittedName>
        <fullName evidence="4">Unannotated protein</fullName>
    </submittedName>
</protein>
<dbReference type="InterPro" id="IPR000182">
    <property type="entry name" value="GNAT_dom"/>
</dbReference>
<dbReference type="CDD" id="cd04301">
    <property type="entry name" value="NAT_SF"/>
    <property type="match status" value="1"/>
</dbReference>
<dbReference type="PROSITE" id="PS51186">
    <property type="entry name" value="GNAT"/>
    <property type="match status" value="1"/>
</dbReference>
<gene>
    <name evidence="4" type="ORF">UFOPK1788_00890</name>
</gene>
<name>A0A6J6GF47_9ZZZZ</name>
<proteinExistence type="predicted"/>
<evidence type="ECO:0000259" key="3">
    <source>
        <dbReference type="PROSITE" id="PS51186"/>
    </source>
</evidence>
<dbReference type="SUPFAM" id="SSF55729">
    <property type="entry name" value="Acyl-CoA N-acyltransferases (Nat)"/>
    <property type="match status" value="1"/>
</dbReference>
<dbReference type="PANTHER" id="PTHR43877">
    <property type="entry name" value="AMINOALKYLPHOSPHONATE N-ACETYLTRANSFERASE-RELATED-RELATED"/>
    <property type="match status" value="1"/>
</dbReference>
<keyword evidence="1" id="KW-0808">Transferase</keyword>
<sequence>MAATIRPIAAGDHDEWVALFTAYGVFYQTEFTEPQMETVWGWLMDPKHPHNAWVAEVDGELVGFAHLRQHSDTFTGGPAWYLDDLFTTPAARGLGVGTALIGALRAYADAHGGGTISWITTDDNLTAQRVYDKLASRARWVTYELSD</sequence>
<accession>A0A6J6GF47</accession>
<organism evidence="4">
    <name type="scientific">freshwater metagenome</name>
    <dbReference type="NCBI Taxonomy" id="449393"/>
    <lineage>
        <taxon>unclassified sequences</taxon>
        <taxon>metagenomes</taxon>
        <taxon>ecological metagenomes</taxon>
    </lineage>
</organism>
<dbReference type="Pfam" id="PF00583">
    <property type="entry name" value="Acetyltransf_1"/>
    <property type="match status" value="1"/>
</dbReference>
<dbReference type="GO" id="GO:0016747">
    <property type="term" value="F:acyltransferase activity, transferring groups other than amino-acyl groups"/>
    <property type="evidence" value="ECO:0007669"/>
    <property type="project" value="InterPro"/>
</dbReference>
<evidence type="ECO:0000256" key="1">
    <source>
        <dbReference type="ARBA" id="ARBA00022679"/>
    </source>
</evidence>
<dbReference type="InterPro" id="IPR016181">
    <property type="entry name" value="Acyl_CoA_acyltransferase"/>
</dbReference>
<dbReference type="AlphaFoldDB" id="A0A6J6GF47"/>
<dbReference type="Gene3D" id="3.40.630.30">
    <property type="match status" value="1"/>
</dbReference>
<reference evidence="4" key="1">
    <citation type="submission" date="2020-05" db="EMBL/GenBank/DDBJ databases">
        <authorList>
            <person name="Chiriac C."/>
            <person name="Salcher M."/>
            <person name="Ghai R."/>
            <person name="Kavagutti S V."/>
        </authorList>
    </citation>
    <scope>NUCLEOTIDE SEQUENCE</scope>
</reference>
<keyword evidence="2" id="KW-0012">Acyltransferase</keyword>
<dbReference type="EMBL" id="CAEZUE010000122">
    <property type="protein sequence ID" value="CAB4597694.1"/>
    <property type="molecule type" value="Genomic_DNA"/>
</dbReference>
<dbReference type="InterPro" id="IPR050832">
    <property type="entry name" value="Bact_Acetyltransf"/>
</dbReference>